<dbReference type="Gene3D" id="3.90.550.10">
    <property type="entry name" value="Spore Coat Polysaccharide Biosynthesis Protein SpsA, Chain A"/>
    <property type="match status" value="1"/>
</dbReference>
<keyword evidence="2" id="KW-1185">Reference proteome</keyword>
<protein>
    <recommendedName>
        <fullName evidence="3">Nucleotidyltransferase</fullName>
    </recommendedName>
</protein>
<name>A0ABT4DSA5_9BACL</name>
<dbReference type="RefSeq" id="WP_087434069.1">
    <property type="nucleotide sequence ID" value="NZ_JAMDLV010000097.1"/>
</dbReference>
<evidence type="ECO:0000313" key="2">
    <source>
        <dbReference type="Proteomes" id="UP001207626"/>
    </source>
</evidence>
<sequence>MNIVIPMAGAGQRFVDAGYTTHKPAIPTIYRGTGEEIPMVVCATKDLPDVLEDGRNVTFIDRTFHKNDGVEEEILKHYPKANFITVEHLTEGQACTCMLAKDIINNDDELLIAGCDNGMMMNPEQFNKLRQECDVIVFTYRNNEAVLANPNAYGWVKVNANNKILELSIKKAISDTPIEDHAIVATFWFKKGSMFIEATERMIAANDRINNEFYVDETIKHILDLGYDARVFEIDRYIGWGTPKDYEDYTNTIKYWKEFAFDTAFLGTGL</sequence>
<evidence type="ECO:0000313" key="1">
    <source>
        <dbReference type="EMBL" id="MCY9520236.1"/>
    </source>
</evidence>
<reference evidence="1 2" key="1">
    <citation type="submission" date="2022-05" db="EMBL/GenBank/DDBJ databases">
        <title>Genome Sequencing of Bee-Associated Microbes.</title>
        <authorList>
            <person name="Dunlap C."/>
        </authorList>
    </citation>
    <scope>NUCLEOTIDE SEQUENCE [LARGE SCALE GENOMIC DNA]</scope>
    <source>
        <strain evidence="1 2">NRRL NRS-1438</strain>
    </source>
</reference>
<comment type="caution">
    <text evidence="1">The sequence shown here is derived from an EMBL/GenBank/DDBJ whole genome shotgun (WGS) entry which is preliminary data.</text>
</comment>
<dbReference type="EMBL" id="JAMDLW010000014">
    <property type="protein sequence ID" value="MCY9520236.1"/>
    <property type="molecule type" value="Genomic_DNA"/>
</dbReference>
<dbReference type="Proteomes" id="UP001207626">
    <property type="component" value="Unassembled WGS sequence"/>
</dbReference>
<proteinExistence type="predicted"/>
<organism evidence="1 2">
    <name type="scientific">Paenibacillus apiarius</name>
    <dbReference type="NCBI Taxonomy" id="46240"/>
    <lineage>
        <taxon>Bacteria</taxon>
        <taxon>Bacillati</taxon>
        <taxon>Bacillota</taxon>
        <taxon>Bacilli</taxon>
        <taxon>Bacillales</taxon>
        <taxon>Paenibacillaceae</taxon>
        <taxon>Paenibacillus</taxon>
    </lineage>
</organism>
<accession>A0ABT4DSA5</accession>
<dbReference type="InterPro" id="IPR029044">
    <property type="entry name" value="Nucleotide-diphossugar_trans"/>
</dbReference>
<evidence type="ECO:0008006" key="3">
    <source>
        <dbReference type="Google" id="ProtNLM"/>
    </source>
</evidence>
<dbReference type="SUPFAM" id="SSF53448">
    <property type="entry name" value="Nucleotide-diphospho-sugar transferases"/>
    <property type="match status" value="1"/>
</dbReference>
<gene>
    <name evidence="1" type="ORF">M5X09_11175</name>
</gene>